<dbReference type="GO" id="GO:0016020">
    <property type="term" value="C:membrane"/>
    <property type="evidence" value="ECO:0007669"/>
    <property type="project" value="TreeGrafter"/>
</dbReference>
<dbReference type="InParanoid" id="H2P4M4"/>
<reference evidence="4 5" key="1">
    <citation type="submission" date="2008-02" db="EMBL/GenBank/DDBJ databases">
        <title>A 6x draft sequence assembly of the Pongo pygmaeus abelii genome.</title>
        <authorList>
            <person name="Wilson R.K."/>
            <person name="Mardis E."/>
        </authorList>
    </citation>
    <scope>NUCLEOTIDE SEQUENCE [LARGE SCALE GENOMIC DNA]</scope>
</reference>
<evidence type="ECO:0000256" key="2">
    <source>
        <dbReference type="ARBA" id="ARBA00022801"/>
    </source>
</evidence>
<gene>
    <name evidence="4" type="primary">SERHL2</name>
</gene>
<dbReference type="AlphaFoldDB" id="H2P4M4"/>
<name>H2P4M4_PONAB</name>
<sequence length="300" mass="33952">MAENAAPGLISELKLAVPWGHIAAKAWGSLQGPPVLCLHGWLDNANSFDRLIPLLLPDFYYVAMDFGGHGLSSHYSPGVPYNLQTFVSEIRRVVAGKKQSVYFSAVWGFSCTFPEMVDKLTLLDTLLFPLESNEMENLLTYKRRAIEHMLQIEASQEPSHVFSLKQLLQRLLKSNSHLSEECGELLLQRGTKKVNSPFLCLQPENSADYVSRELCAHSIRKLQAHVLFIKAVHGYFESRDNYSEEESVSFMIDMMKSTLKERFQFVEVPGNHCVHMCEPQHVASIISSFLQRTHTLPAQL</sequence>
<reference evidence="4" key="2">
    <citation type="submission" date="2025-08" db="UniProtKB">
        <authorList>
            <consortium name="Ensembl"/>
        </authorList>
    </citation>
    <scope>IDENTIFICATION</scope>
</reference>
<dbReference type="Ensembl" id="ENSPPYT00000013815.2">
    <property type="protein sequence ID" value="ENSPPYP00000013276.2"/>
    <property type="gene ID" value="ENSPPYG00000011896.2"/>
</dbReference>
<reference evidence="4" key="3">
    <citation type="submission" date="2025-09" db="UniProtKB">
        <authorList>
            <consortium name="Ensembl"/>
        </authorList>
    </citation>
    <scope>IDENTIFICATION</scope>
</reference>
<feature type="domain" description="AB hydrolase-1" evidence="3">
    <location>
        <begin position="33"/>
        <end position="99"/>
    </location>
</feature>
<dbReference type="InterPro" id="IPR000073">
    <property type="entry name" value="AB_hydrolase_1"/>
</dbReference>
<keyword evidence="2" id="KW-0378">Hydrolase</keyword>
<dbReference type="GO" id="GO:0016787">
    <property type="term" value="F:hydrolase activity"/>
    <property type="evidence" value="ECO:0007669"/>
    <property type="project" value="UniProtKB-KW"/>
</dbReference>
<dbReference type="OMA" id="HIAARAW"/>
<dbReference type="eggNOG" id="KOG1454">
    <property type="taxonomic scope" value="Eukaryota"/>
</dbReference>
<dbReference type="Gene3D" id="3.40.50.1820">
    <property type="entry name" value="alpha/beta hydrolase"/>
    <property type="match status" value="1"/>
</dbReference>
<evidence type="ECO:0000313" key="5">
    <source>
        <dbReference type="Proteomes" id="UP000001595"/>
    </source>
</evidence>
<evidence type="ECO:0000259" key="3">
    <source>
        <dbReference type="Pfam" id="PF00561"/>
    </source>
</evidence>
<dbReference type="FunCoup" id="H2P4M4">
    <property type="interactions" value="6"/>
</dbReference>
<dbReference type="PANTHER" id="PTHR43798">
    <property type="entry name" value="MONOACYLGLYCEROL LIPASE"/>
    <property type="match status" value="1"/>
</dbReference>
<dbReference type="ESTHER" id="ponab-h2p4m4">
    <property type="family name" value="SERHL"/>
</dbReference>
<keyword evidence="5" id="KW-1185">Reference proteome</keyword>
<protein>
    <submittedName>
        <fullName evidence="4">Serine hydrolase like 2</fullName>
    </submittedName>
</protein>
<proteinExistence type="inferred from homology"/>
<evidence type="ECO:0000313" key="4">
    <source>
        <dbReference type="Ensembl" id="ENSPPYP00000013276.2"/>
    </source>
</evidence>
<dbReference type="GeneTree" id="ENSGT00530000063960"/>
<dbReference type="Proteomes" id="UP000001595">
    <property type="component" value="Chromosome 22"/>
</dbReference>
<dbReference type="PANTHER" id="PTHR43798:SF14">
    <property type="entry name" value="SERINE HYDROLASE-LIKE PROTEIN DDB_G0286239"/>
    <property type="match status" value="1"/>
</dbReference>
<accession>H2P4M4</accession>
<organism evidence="4 5">
    <name type="scientific">Pongo abelii</name>
    <name type="common">Sumatran orangutan</name>
    <name type="synonym">Pongo pygmaeus abelii</name>
    <dbReference type="NCBI Taxonomy" id="9601"/>
    <lineage>
        <taxon>Eukaryota</taxon>
        <taxon>Metazoa</taxon>
        <taxon>Chordata</taxon>
        <taxon>Craniata</taxon>
        <taxon>Vertebrata</taxon>
        <taxon>Euteleostomi</taxon>
        <taxon>Mammalia</taxon>
        <taxon>Eutheria</taxon>
        <taxon>Euarchontoglires</taxon>
        <taxon>Primates</taxon>
        <taxon>Haplorrhini</taxon>
        <taxon>Catarrhini</taxon>
        <taxon>Hominidae</taxon>
        <taxon>Pongo</taxon>
    </lineage>
</organism>
<dbReference type="Pfam" id="PF00561">
    <property type="entry name" value="Abhydrolase_1"/>
    <property type="match status" value="1"/>
</dbReference>
<dbReference type="HOGENOM" id="CLU_020336_8_3_1"/>
<dbReference type="InterPro" id="IPR050266">
    <property type="entry name" value="AB_hydrolase_sf"/>
</dbReference>
<evidence type="ECO:0000256" key="1">
    <source>
        <dbReference type="ARBA" id="ARBA00008645"/>
    </source>
</evidence>
<dbReference type="SUPFAM" id="SSF53474">
    <property type="entry name" value="alpha/beta-Hydrolases"/>
    <property type="match status" value="1"/>
</dbReference>
<dbReference type="InterPro" id="IPR029058">
    <property type="entry name" value="AB_hydrolase_fold"/>
</dbReference>
<comment type="similarity">
    <text evidence="1">Belongs to the AB hydrolase superfamily.</text>
</comment>